<dbReference type="EMBL" id="MKEK01000001">
    <property type="protein sequence ID" value="OEY68818.1"/>
    <property type="molecule type" value="Genomic_DNA"/>
</dbReference>
<dbReference type="GO" id="GO:0003677">
    <property type="term" value="F:DNA binding"/>
    <property type="evidence" value="ECO:0007669"/>
    <property type="project" value="InterPro"/>
</dbReference>
<sequence>MQLRNWQLECSNQAVDSFSLGQKHFLALATPGSGKTIMAAHIAKQLFENNMIDYVICFAPSVAVTNSMRTSFAHVLRKPMHGYLGAAGGVFTYQYLASSKKADWSFLKKSRVLVVFDEIHHCGGDDTNMANAWGREVLLNIKQHANYMLSMTGTPWRTDMAPITLASYLEPDMIIQCDYTYGITSAIRDKVCRTPEVILIDNDKLQVNAESFGSLQIALEQSSLRYSEILTDDNAVRYLLSKAVQQLKQARIEQPNAGGLVVARSVEHAKHIMRMLRKDFNQSAVLVTYMEPAPQDVIEQFRTSNTQWIVSVSMVSEGTDIPRLRVCAHLSMVRTELFFRQVLGRILRMMPNIRNNKAWLFSFAERSLLEYAQQLQQDIPESIIKYDSYKDIFLDTKPTGKNPLKLLPQPNDIFSGTQLGDWAIKDNPNDSDTSITQLLFSLQGRYRQQVFSIF</sequence>
<dbReference type="InterPro" id="IPR050742">
    <property type="entry name" value="Helicase_Restrict-Modif_Enz"/>
</dbReference>
<gene>
    <name evidence="2" type="ORF">BI198_04000</name>
</gene>
<dbReference type="STRING" id="1628148.BI198_04000"/>
<dbReference type="InterPro" id="IPR006935">
    <property type="entry name" value="Helicase/UvrB_N"/>
</dbReference>
<reference evidence="3" key="1">
    <citation type="submission" date="2016-09" db="EMBL/GenBank/DDBJ databases">
        <authorList>
            <person name="Wan X."/>
            <person name="Hou S."/>
        </authorList>
    </citation>
    <scope>NUCLEOTIDE SEQUENCE [LARGE SCALE GENOMIC DNA]</scope>
    <source>
        <strain evidence="3">KH87</strain>
    </source>
</reference>
<accession>A0A1E7Q439</accession>
<dbReference type="SUPFAM" id="SSF52540">
    <property type="entry name" value="P-loop containing nucleoside triphosphate hydrolases"/>
    <property type="match status" value="1"/>
</dbReference>
<dbReference type="PANTHER" id="PTHR47396">
    <property type="entry name" value="TYPE I RESTRICTION ENZYME ECOKI R PROTEIN"/>
    <property type="match status" value="1"/>
</dbReference>
<dbReference type="GO" id="GO:0005524">
    <property type="term" value="F:ATP binding"/>
    <property type="evidence" value="ECO:0007669"/>
    <property type="project" value="InterPro"/>
</dbReference>
<dbReference type="RefSeq" id="WP_070048384.1">
    <property type="nucleotide sequence ID" value="NZ_CBCSDO010000013.1"/>
</dbReference>
<organism evidence="2 3">
    <name type="scientific">Rheinheimera salexigens</name>
    <dbReference type="NCBI Taxonomy" id="1628148"/>
    <lineage>
        <taxon>Bacteria</taxon>
        <taxon>Pseudomonadati</taxon>
        <taxon>Pseudomonadota</taxon>
        <taxon>Gammaproteobacteria</taxon>
        <taxon>Chromatiales</taxon>
        <taxon>Chromatiaceae</taxon>
        <taxon>Rheinheimera</taxon>
    </lineage>
</organism>
<dbReference type="AlphaFoldDB" id="A0A1E7Q439"/>
<dbReference type="InterPro" id="IPR027417">
    <property type="entry name" value="P-loop_NTPase"/>
</dbReference>
<name>A0A1E7Q439_9GAMM</name>
<evidence type="ECO:0000259" key="1">
    <source>
        <dbReference type="SMART" id="SM00487"/>
    </source>
</evidence>
<comment type="caution">
    <text evidence="2">The sequence shown here is derived from an EMBL/GenBank/DDBJ whole genome shotgun (WGS) entry which is preliminary data.</text>
</comment>
<evidence type="ECO:0000313" key="2">
    <source>
        <dbReference type="EMBL" id="OEY68818.1"/>
    </source>
</evidence>
<keyword evidence="3" id="KW-1185">Reference proteome</keyword>
<dbReference type="Pfam" id="PF00271">
    <property type="entry name" value="Helicase_C"/>
    <property type="match status" value="1"/>
</dbReference>
<dbReference type="Pfam" id="PF04851">
    <property type="entry name" value="ResIII"/>
    <property type="match status" value="1"/>
</dbReference>
<dbReference type="GO" id="GO:0016787">
    <property type="term" value="F:hydrolase activity"/>
    <property type="evidence" value="ECO:0007669"/>
    <property type="project" value="InterPro"/>
</dbReference>
<dbReference type="Gene3D" id="3.40.50.300">
    <property type="entry name" value="P-loop containing nucleotide triphosphate hydrolases"/>
    <property type="match status" value="2"/>
</dbReference>
<evidence type="ECO:0000313" key="3">
    <source>
        <dbReference type="Proteomes" id="UP000242258"/>
    </source>
</evidence>
<dbReference type="PANTHER" id="PTHR47396:SF1">
    <property type="entry name" value="ATP-DEPENDENT HELICASE IRC3-RELATED"/>
    <property type="match status" value="1"/>
</dbReference>
<protein>
    <recommendedName>
        <fullName evidence="1">Helicase ATP-binding domain-containing protein</fullName>
    </recommendedName>
</protein>
<dbReference type="Proteomes" id="UP000242258">
    <property type="component" value="Unassembled WGS sequence"/>
</dbReference>
<dbReference type="InterPro" id="IPR001650">
    <property type="entry name" value="Helicase_C-like"/>
</dbReference>
<feature type="domain" description="Helicase ATP-binding" evidence="1">
    <location>
        <begin position="2"/>
        <end position="186"/>
    </location>
</feature>
<dbReference type="OrthoDB" id="5165890at2"/>
<dbReference type="InterPro" id="IPR014001">
    <property type="entry name" value="Helicase_ATP-bd"/>
</dbReference>
<dbReference type="GO" id="GO:0005829">
    <property type="term" value="C:cytosol"/>
    <property type="evidence" value="ECO:0007669"/>
    <property type="project" value="TreeGrafter"/>
</dbReference>
<dbReference type="SMART" id="SM00487">
    <property type="entry name" value="DEXDc"/>
    <property type="match status" value="1"/>
</dbReference>
<proteinExistence type="predicted"/>